<proteinExistence type="predicted"/>
<dbReference type="PANTHER" id="PTHR43084">
    <property type="entry name" value="PERSULFIDE DIOXYGENASE ETHE1"/>
    <property type="match status" value="1"/>
</dbReference>
<name>A0A9W8U1H1_9AGAR</name>
<sequence>MRLLRSSTCAVRQYIFVDLDTREADVIDPVLDYKTASGTLSTIAADILLKFVKEKELNVPMDFVKSFDIFLKDEEEFSLSSNITGKVIHLPGHTPDHTGYMVGKAIFTWDSIFMPDLGSARADFPGGDAKDLFASITRLLSLPQDYQLFVGHDYPVGRQHDCMATVGVHQTKNKHGGFGTTESQFIQFREARDKVSGAPRLLQPSLQVNIRAGKLPPASNGRVWLKTPTKLTNPNIAL</sequence>
<reference evidence="1 2" key="1">
    <citation type="journal article" date="2023" name="Proc. Natl. Acad. Sci. U.S.A.">
        <title>A global phylogenomic analysis of the shiitake genus Lentinula.</title>
        <authorList>
            <person name="Sierra-Patev S."/>
            <person name="Min B."/>
            <person name="Naranjo-Ortiz M."/>
            <person name="Looney B."/>
            <person name="Konkel Z."/>
            <person name="Slot J.C."/>
            <person name="Sakamoto Y."/>
            <person name="Steenwyk J.L."/>
            <person name="Rokas A."/>
            <person name="Carro J."/>
            <person name="Camarero S."/>
            <person name="Ferreira P."/>
            <person name="Molpeceres G."/>
            <person name="Ruiz-Duenas F.J."/>
            <person name="Serrano A."/>
            <person name="Henrissat B."/>
            <person name="Drula E."/>
            <person name="Hughes K.W."/>
            <person name="Mata J.L."/>
            <person name="Ishikawa N.K."/>
            <person name="Vargas-Isla R."/>
            <person name="Ushijima S."/>
            <person name="Smith C.A."/>
            <person name="Donoghue J."/>
            <person name="Ahrendt S."/>
            <person name="Andreopoulos W."/>
            <person name="He G."/>
            <person name="LaButti K."/>
            <person name="Lipzen A."/>
            <person name="Ng V."/>
            <person name="Riley R."/>
            <person name="Sandor L."/>
            <person name="Barry K."/>
            <person name="Martinez A.T."/>
            <person name="Xiao Y."/>
            <person name="Gibbons J.G."/>
            <person name="Terashima K."/>
            <person name="Grigoriev I.V."/>
            <person name="Hibbett D."/>
        </authorList>
    </citation>
    <scope>NUCLEOTIDE SEQUENCE [LARGE SCALE GENOMIC DNA]</scope>
    <source>
        <strain evidence="1 2">TFB7810</strain>
    </source>
</reference>
<dbReference type="InterPro" id="IPR051682">
    <property type="entry name" value="Mito_Persulfide_Diox"/>
</dbReference>
<evidence type="ECO:0000313" key="2">
    <source>
        <dbReference type="Proteomes" id="UP001142393"/>
    </source>
</evidence>
<dbReference type="EMBL" id="JANVFU010000002">
    <property type="protein sequence ID" value="KAJ3748708.1"/>
    <property type="molecule type" value="Genomic_DNA"/>
</dbReference>
<dbReference type="GO" id="GO:0050313">
    <property type="term" value="F:sulfur dioxygenase activity"/>
    <property type="evidence" value="ECO:0007669"/>
    <property type="project" value="TreeGrafter"/>
</dbReference>
<accession>A0A9W8U1H1</accession>
<dbReference type="InterPro" id="IPR036866">
    <property type="entry name" value="RibonucZ/Hydroxyglut_hydro"/>
</dbReference>
<dbReference type="Gene3D" id="3.60.15.10">
    <property type="entry name" value="Ribonuclease Z/Hydroxyacylglutathione hydrolase-like"/>
    <property type="match status" value="2"/>
</dbReference>
<comment type="caution">
    <text evidence="1">The sequence shown here is derived from an EMBL/GenBank/DDBJ whole genome shotgun (WGS) entry which is preliminary data.</text>
</comment>
<dbReference type="Proteomes" id="UP001142393">
    <property type="component" value="Unassembled WGS sequence"/>
</dbReference>
<dbReference type="PANTHER" id="PTHR43084:SF1">
    <property type="entry name" value="PERSULFIDE DIOXYGENASE ETHE1, MITOCHONDRIAL"/>
    <property type="match status" value="1"/>
</dbReference>
<keyword evidence="2" id="KW-1185">Reference proteome</keyword>
<gene>
    <name evidence="1" type="ORF">DFH05DRAFT_1532781</name>
</gene>
<organism evidence="1 2">
    <name type="scientific">Lentinula detonsa</name>
    <dbReference type="NCBI Taxonomy" id="2804962"/>
    <lineage>
        <taxon>Eukaryota</taxon>
        <taxon>Fungi</taxon>
        <taxon>Dikarya</taxon>
        <taxon>Basidiomycota</taxon>
        <taxon>Agaricomycotina</taxon>
        <taxon>Agaricomycetes</taxon>
        <taxon>Agaricomycetidae</taxon>
        <taxon>Agaricales</taxon>
        <taxon>Marasmiineae</taxon>
        <taxon>Omphalotaceae</taxon>
        <taxon>Lentinula</taxon>
    </lineage>
</organism>
<protein>
    <submittedName>
        <fullName evidence="1">Beta-lactamase-like protein</fullName>
    </submittedName>
</protein>
<dbReference type="SUPFAM" id="SSF56281">
    <property type="entry name" value="Metallo-hydrolase/oxidoreductase"/>
    <property type="match status" value="1"/>
</dbReference>
<evidence type="ECO:0000313" key="1">
    <source>
        <dbReference type="EMBL" id="KAJ3748708.1"/>
    </source>
</evidence>
<dbReference type="AlphaFoldDB" id="A0A9W8U1H1"/>
<dbReference type="GO" id="GO:0070813">
    <property type="term" value="P:hydrogen sulfide metabolic process"/>
    <property type="evidence" value="ECO:0007669"/>
    <property type="project" value="TreeGrafter"/>
</dbReference>
<dbReference type="GO" id="GO:0006749">
    <property type="term" value="P:glutathione metabolic process"/>
    <property type="evidence" value="ECO:0007669"/>
    <property type="project" value="TreeGrafter"/>
</dbReference>